<feature type="region of interest" description="Disordered" evidence="1">
    <location>
        <begin position="63"/>
        <end position="112"/>
    </location>
</feature>
<proteinExistence type="predicted"/>
<dbReference type="AlphaFoldDB" id="A0A8J4LS52"/>
<name>A0A8J4LS52_9CHLO</name>
<protein>
    <submittedName>
        <fullName evidence="2">Uncharacterized protein</fullName>
    </submittedName>
</protein>
<organism evidence="2 3">
    <name type="scientific">Volvox reticuliferus</name>
    <dbReference type="NCBI Taxonomy" id="1737510"/>
    <lineage>
        <taxon>Eukaryota</taxon>
        <taxon>Viridiplantae</taxon>
        <taxon>Chlorophyta</taxon>
        <taxon>core chlorophytes</taxon>
        <taxon>Chlorophyceae</taxon>
        <taxon>CS clade</taxon>
        <taxon>Chlamydomonadales</taxon>
        <taxon>Volvocaceae</taxon>
        <taxon>Volvox</taxon>
    </lineage>
</organism>
<reference evidence="2" key="1">
    <citation type="journal article" date="2021" name="Proc. Natl. Acad. Sci. U.S.A.">
        <title>Three genomes in the algal genus Volvox reveal the fate of a haploid sex-determining region after a transition to homothallism.</title>
        <authorList>
            <person name="Yamamoto K."/>
            <person name="Hamaji T."/>
            <person name="Kawai-Toyooka H."/>
            <person name="Matsuzaki R."/>
            <person name="Takahashi F."/>
            <person name="Nishimura Y."/>
            <person name="Kawachi M."/>
            <person name="Noguchi H."/>
            <person name="Minakuchi Y."/>
            <person name="Umen J.G."/>
            <person name="Toyoda A."/>
            <person name="Nozaki H."/>
        </authorList>
    </citation>
    <scope>NUCLEOTIDE SEQUENCE</scope>
    <source>
        <strain evidence="2">NIES-3785</strain>
    </source>
</reference>
<gene>
    <name evidence="2" type="ORF">Vretimale_11794</name>
</gene>
<evidence type="ECO:0000256" key="1">
    <source>
        <dbReference type="SAM" id="MobiDB-lite"/>
    </source>
</evidence>
<feature type="region of interest" description="Disordered" evidence="1">
    <location>
        <begin position="1"/>
        <end position="29"/>
    </location>
</feature>
<evidence type="ECO:0000313" key="3">
    <source>
        <dbReference type="Proteomes" id="UP000722791"/>
    </source>
</evidence>
<feature type="compositionally biased region" description="Gly residues" evidence="1">
    <location>
        <begin position="92"/>
        <end position="101"/>
    </location>
</feature>
<feature type="compositionally biased region" description="Low complexity" evidence="1">
    <location>
        <begin position="77"/>
        <end position="91"/>
    </location>
</feature>
<dbReference type="EMBL" id="BNCQ01000025">
    <property type="protein sequence ID" value="GIM07748.1"/>
    <property type="molecule type" value="Genomic_DNA"/>
</dbReference>
<feature type="non-terminal residue" evidence="2">
    <location>
        <position position="112"/>
    </location>
</feature>
<accession>A0A8J4LS52</accession>
<dbReference type="Proteomes" id="UP000722791">
    <property type="component" value="Unassembled WGS sequence"/>
</dbReference>
<evidence type="ECO:0000313" key="2">
    <source>
        <dbReference type="EMBL" id="GIM07748.1"/>
    </source>
</evidence>
<sequence>MCWRSWRRAPPLSPIHVRHPASSQCPPFPPQLARRLDNLHKKVQDSLDSAEEAEAMSTYSAIDRDRLGSGGGGAGSSGNLLVGGASSRRLLGAGGGGGGRQLGRDDSDLREG</sequence>
<comment type="caution">
    <text evidence="2">The sequence shown here is derived from an EMBL/GenBank/DDBJ whole genome shotgun (WGS) entry which is preliminary data.</text>
</comment>
<feature type="compositionally biased region" description="Basic and acidic residues" evidence="1">
    <location>
        <begin position="102"/>
        <end position="112"/>
    </location>
</feature>